<feature type="compositionally biased region" description="Basic residues" evidence="1">
    <location>
        <begin position="261"/>
        <end position="277"/>
    </location>
</feature>
<sequence>MSCSWAILCRGSKLSMALPSPFTPCAPPSCIHVHKLHHQCPRNGIFACRQRLQVVCMAHPRRVARVSSQIQREIGDLFVSDPVIQAAICPERKGGGDTLSAVASITNTYVSNDLQVVKVFVSVYSDDYGKRVAMQNLARLEPYVRRLIGQRVRLRRTPEVRFVYDDSEEEADLVMRVLGRDEVERYRNEIESEMVPGRGAVAGAALEEDGEEEDGFDDEEEEEFDEDEDMFDDPDEMPQEYPNPFGDLFGDVRGDALVGQPRRRGDRGRGVRGKKGPRGNAADDNGKEVRMQEGQGRGNMEASQLTEVE</sequence>
<dbReference type="GO" id="GO:0043024">
    <property type="term" value="F:ribosomal small subunit binding"/>
    <property type="evidence" value="ECO:0007669"/>
    <property type="project" value="TreeGrafter"/>
</dbReference>
<dbReference type="InterPro" id="IPR000238">
    <property type="entry name" value="RbfA"/>
</dbReference>
<feature type="compositionally biased region" description="Acidic residues" evidence="1">
    <location>
        <begin position="206"/>
        <end position="238"/>
    </location>
</feature>
<dbReference type="Pfam" id="PF02033">
    <property type="entry name" value="RBFA"/>
    <property type="match status" value="1"/>
</dbReference>
<dbReference type="GO" id="GO:0006364">
    <property type="term" value="P:rRNA processing"/>
    <property type="evidence" value="ECO:0007669"/>
    <property type="project" value="InterPro"/>
</dbReference>
<organism evidence="2 3">
    <name type="scientific">Volvox africanus</name>
    <dbReference type="NCBI Taxonomy" id="51714"/>
    <lineage>
        <taxon>Eukaryota</taxon>
        <taxon>Viridiplantae</taxon>
        <taxon>Chlorophyta</taxon>
        <taxon>core chlorophytes</taxon>
        <taxon>Chlorophyceae</taxon>
        <taxon>CS clade</taxon>
        <taxon>Chlamydomonadales</taxon>
        <taxon>Volvocaceae</taxon>
        <taxon>Volvox</taxon>
    </lineage>
</organism>
<evidence type="ECO:0008006" key="4">
    <source>
        <dbReference type="Google" id="ProtNLM"/>
    </source>
</evidence>
<dbReference type="EMBL" id="BNCO01000049">
    <property type="protein sequence ID" value="GIL62147.1"/>
    <property type="molecule type" value="Genomic_DNA"/>
</dbReference>
<comment type="caution">
    <text evidence="2">The sequence shown here is derived from an EMBL/GenBank/DDBJ whole genome shotgun (WGS) entry which is preliminary data.</text>
</comment>
<gene>
    <name evidence="2" type="ORF">Vafri_16417</name>
</gene>
<dbReference type="SUPFAM" id="SSF89919">
    <property type="entry name" value="Ribosome-binding factor A, RbfA"/>
    <property type="match status" value="1"/>
</dbReference>
<dbReference type="Gene3D" id="3.30.300.20">
    <property type="match status" value="1"/>
</dbReference>
<evidence type="ECO:0000313" key="2">
    <source>
        <dbReference type="EMBL" id="GIL62147.1"/>
    </source>
</evidence>
<reference evidence="2" key="1">
    <citation type="journal article" date="2021" name="Proc. Natl. Acad. Sci. U.S.A.">
        <title>Three genomes in the algal genus Volvox reveal the fate of a haploid sex-determining region after a transition to homothallism.</title>
        <authorList>
            <person name="Yamamoto K."/>
            <person name="Hamaji T."/>
            <person name="Kawai-Toyooka H."/>
            <person name="Matsuzaki R."/>
            <person name="Takahashi F."/>
            <person name="Nishimura Y."/>
            <person name="Kawachi M."/>
            <person name="Noguchi H."/>
            <person name="Minakuchi Y."/>
            <person name="Umen J.G."/>
            <person name="Toyoda A."/>
            <person name="Nozaki H."/>
        </authorList>
    </citation>
    <scope>NUCLEOTIDE SEQUENCE</scope>
    <source>
        <strain evidence="2">NIES-3780</strain>
    </source>
</reference>
<dbReference type="InterPro" id="IPR023799">
    <property type="entry name" value="RbfA_dom_sf"/>
</dbReference>
<keyword evidence="3" id="KW-1185">Reference proteome</keyword>
<dbReference type="InterPro" id="IPR015946">
    <property type="entry name" value="KH_dom-like_a/b"/>
</dbReference>
<dbReference type="AlphaFoldDB" id="A0A8J4BHB0"/>
<dbReference type="PANTHER" id="PTHR33515:SF1">
    <property type="entry name" value="RIBOSOME-BINDING FACTOR A, CHLOROPLASTIC-RELATED"/>
    <property type="match status" value="1"/>
</dbReference>
<dbReference type="NCBIfam" id="TIGR00082">
    <property type="entry name" value="rbfA"/>
    <property type="match status" value="1"/>
</dbReference>
<dbReference type="PANTHER" id="PTHR33515">
    <property type="entry name" value="RIBOSOME-BINDING FACTOR A, CHLOROPLASTIC-RELATED"/>
    <property type="match status" value="1"/>
</dbReference>
<dbReference type="HAMAP" id="MF_00003">
    <property type="entry name" value="RbfA"/>
    <property type="match status" value="1"/>
</dbReference>
<dbReference type="PROSITE" id="PS01319">
    <property type="entry name" value="RBFA"/>
    <property type="match status" value="1"/>
</dbReference>
<evidence type="ECO:0000313" key="3">
    <source>
        <dbReference type="Proteomes" id="UP000747399"/>
    </source>
</evidence>
<proteinExistence type="inferred from homology"/>
<name>A0A8J4BHB0_9CHLO</name>
<accession>A0A8J4BHB0</accession>
<dbReference type="Proteomes" id="UP000747399">
    <property type="component" value="Unassembled WGS sequence"/>
</dbReference>
<protein>
    <recommendedName>
        <fullName evidence="4">Ribosome-binding factor A</fullName>
    </recommendedName>
</protein>
<feature type="region of interest" description="Disordered" evidence="1">
    <location>
        <begin position="206"/>
        <end position="309"/>
    </location>
</feature>
<evidence type="ECO:0000256" key="1">
    <source>
        <dbReference type="SAM" id="MobiDB-lite"/>
    </source>
</evidence>
<dbReference type="InterPro" id="IPR020053">
    <property type="entry name" value="Ribosome-bd_factorA_CS"/>
</dbReference>